<dbReference type="InterPro" id="IPR011854">
    <property type="entry name" value="HypE"/>
</dbReference>
<evidence type="ECO:0000313" key="4">
    <source>
        <dbReference type="EMBL" id="SEF84020.1"/>
    </source>
</evidence>
<comment type="similarity">
    <text evidence="1">Belongs to the HypE family.</text>
</comment>
<proteinExistence type="inferred from homology"/>
<gene>
    <name evidence="4" type="ORF">SAMN05216537_11056</name>
</gene>
<evidence type="ECO:0000259" key="2">
    <source>
        <dbReference type="Pfam" id="PF00586"/>
    </source>
</evidence>
<dbReference type="RefSeq" id="WP_103952985.1">
    <property type="nucleotide sequence ID" value="NZ_FNUL01000010.1"/>
</dbReference>
<dbReference type="PANTHER" id="PTHR30303">
    <property type="entry name" value="HYDROGENASE ISOENZYMES FORMATION PROTEIN HYPE"/>
    <property type="match status" value="1"/>
</dbReference>
<dbReference type="SUPFAM" id="SSF55326">
    <property type="entry name" value="PurM N-terminal domain-like"/>
    <property type="match status" value="1"/>
</dbReference>
<feature type="domain" description="PurM-like C-terminal" evidence="3">
    <location>
        <begin position="157"/>
        <end position="298"/>
    </location>
</feature>
<dbReference type="AlphaFoldDB" id="A0A1H5V9X7"/>
<dbReference type="InterPro" id="IPR036921">
    <property type="entry name" value="PurM-like_N_sf"/>
</dbReference>
<dbReference type="InterPro" id="IPR010918">
    <property type="entry name" value="PurM-like_C_dom"/>
</dbReference>
<dbReference type="Gene3D" id="3.30.1330.10">
    <property type="entry name" value="PurM-like, N-terminal domain"/>
    <property type="match status" value="1"/>
</dbReference>
<evidence type="ECO:0000256" key="1">
    <source>
        <dbReference type="ARBA" id="ARBA00006243"/>
    </source>
</evidence>
<keyword evidence="5" id="KW-1185">Reference proteome</keyword>
<dbReference type="EMBL" id="FNUL01000010">
    <property type="protein sequence ID" value="SEF84020.1"/>
    <property type="molecule type" value="Genomic_DNA"/>
</dbReference>
<reference evidence="4 5" key="1">
    <citation type="submission" date="2016-10" db="EMBL/GenBank/DDBJ databases">
        <authorList>
            <person name="de Groot N.N."/>
        </authorList>
    </citation>
    <scope>NUCLEOTIDE SEQUENCE [LARGE SCALE GENOMIC DNA]</scope>
    <source>
        <strain evidence="4 5">D15d</strain>
    </source>
</reference>
<dbReference type="Pfam" id="PF00586">
    <property type="entry name" value="AIRS"/>
    <property type="match status" value="1"/>
</dbReference>
<dbReference type="InterPro" id="IPR036676">
    <property type="entry name" value="PurM-like_C_sf"/>
</dbReference>
<organism evidence="4 5">
    <name type="scientific">Lachnospira multipara</name>
    <dbReference type="NCBI Taxonomy" id="28051"/>
    <lineage>
        <taxon>Bacteria</taxon>
        <taxon>Bacillati</taxon>
        <taxon>Bacillota</taxon>
        <taxon>Clostridia</taxon>
        <taxon>Lachnospirales</taxon>
        <taxon>Lachnospiraceae</taxon>
        <taxon>Lachnospira</taxon>
    </lineage>
</organism>
<evidence type="ECO:0000313" key="5">
    <source>
        <dbReference type="Proteomes" id="UP000236726"/>
    </source>
</evidence>
<dbReference type="CDD" id="cd02197">
    <property type="entry name" value="HypE"/>
    <property type="match status" value="1"/>
</dbReference>
<dbReference type="STRING" id="1410661.GCA_000702205_01947"/>
<dbReference type="InterPro" id="IPR016188">
    <property type="entry name" value="PurM-like_N"/>
</dbReference>
<accession>A0A1H5V9X7</accession>
<dbReference type="SUPFAM" id="SSF56042">
    <property type="entry name" value="PurM C-terminal domain-like"/>
    <property type="match status" value="1"/>
</dbReference>
<sequence length="330" mass="35409">MIITMAHGSGGAFTSELIDKIFVKEFDNETVKELEDCAVIPGSKKIAMTTDSFVVKPIEYPGGDIGRLCICGTVNDLLMRGAKAKYITCGFIIEEGANSETLKRIVHSMAETAKEAGVIIVAGDTKVIDGNGGIMINTAGVGFVEEGLDISSRNLTPGDLVILSGNLGDHHATILGSRMNITNSIKSDNAPLTDIVSNLLKEKINIHTMRDVTRGGLATVLTELSRSSRVDIKLEEDKIPVSNAVRDFCGLLGLDPLYMGNEGKCIIVVPKNEAGKALEVIRNSKYGENAVIIGEVKEMAEDKACVYIETEIGGKRILDVLQDEGLPRIC</sequence>
<dbReference type="Proteomes" id="UP000236726">
    <property type="component" value="Unassembled WGS sequence"/>
</dbReference>
<feature type="domain" description="PurM-like N-terminal" evidence="2">
    <location>
        <begin position="35"/>
        <end position="144"/>
    </location>
</feature>
<protein>
    <submittedName>
        <fullName evidence="4">Hydrogenase expression/formation protein HypE</fullName>
    </submittedName>
</protein>
<evidence type="ECO:0000259" key="3">
    <source>
        <dbReference type="Pfam" id="PF02769"/>
    </source>
</evidence>
<dbReference type="PANTHER" id="PTHR30303:SF0">
    <property type="entry name" value="CARBAMOYL DEHYDRATASE HYPE"/>
    <property type="match status" value="1"/>
</dbReference>
<name>A0A1H5V9X7_9FIRM</name>
<dbReference type="PIRSF" id="PIRSF005644">
    <property type="entry name" value="Hdrgns_mtr_HypE"/>
    <property type="match status" value="1"/>
</dbReference>
<dbReference type="NCBIfam" id="TIGR02124">
    <property type="entry name" value="hypE"/>
    <property type="match status" value="1"/>
</dbReference>
<dbReference type="Pfam" id="PF02769">
    <property type="entry name" value="AIRS_C"/>
    <property type="match status" value="1"/>
</dbReference>
<dbReference type="Gene3D" id="3.90.650.10">
    <property type="entry name" value="PurM-like C-terminal domain"/>
    <property type="match status" value="1"/>
</dbReference>
<dbReference type="GO" id="GO:0051604">
    <property type="term" value="P:protein maturation"/>
    <property type="evidence" value="ECO:0007669"/>
    <property type="project" value="TreeGrafter"/>
</dbReference>